<gene>
    <name evidence="1" type="ORF">O3G_MSEX014305</name>
</gene>
<dbReference type="AlphaFoldDB" id="A0A921ZUV8"/>
<keyword evidence="2" id="KW-1185">Reference proteome</keyword>
<name>A0A921ZUV8_MANSE</name>
<evidence type="ECO:0000313" key="1">
    <source>
        <dbReference type="EMBL" id="KAG6464140.1"/>
    </source>
</evidence>
<protein>
    <submittedName>
        <fullName evidence="1">Uncharacterized protein</fullName>
    </submittedName>
</protein>
<organism evidence="1 2">
    <name type="scientific">Manduca sexta</name>
    <name type="common">Tobacco hawkmoth</name>
    <name type="synonym">Tobacco hornworm</name>
    <dbReference type="NCBI Taxonomy" id="7130"/>
    <lineage>
        <taxon>Eukaryota</taxon>
        <taxon>Metazoa</taxon>
        <taxon>Ecdysozoa</taxon>
        <taxon>Arthropoda</taxon>
        <taxon>Hexapoda</taxon>
        <taxon>Insecta</taxon>
        <taxon>Pterygota</taxon>
        <taxon>Neoptera</taxon>
        <taxon>Endopterygota</taxon>
        <taxon>Lepidoptera</taxon>
        <taxon>Glossata</taxon>
        <taxon>Ditrysia</taxon>
        <taxon>Bombycoidea</taxon>
        <taxon>Sphingidae</taxon>
        <taxon>Sphinginae</taxon>
        <taxon>Sphingini</taxon>
        <taxon>Manduca</taxon>
    </lineage>
</organism>
<comment type="caution">
    <text evidence="1">The sequence shown here is derived from an EMBL/GenBank/DDBJ whole genome shotgun (WGS) entry which is preliminary data.</text>
</comment>
<sequence length="239" mass="27762">MSAFKALQNVCLNFESELRQVSQELYSAKIGDTFEDSITKKLQDLSLFSAKLKLLRAKPLSLTPQITEQPKSQQTLKEYGDRAAAKVLEQVLVKTLTHTHAVKKLVTTPDDRLDPEMLERKGKLLAALSEYGTTETQLRHMETVLKEKEEEYLLVRDQWDKELTDLRDMREEADDDEEMDTGPLYPRMHKLLEKLELMRWMLGRLVTTRGRRDWLAEPRRALDALKLARVANTLEMFTQ</sequence>
<dbReference type="Proteomes" id="UP000791440">
    <property type="component" value="Unassembled WGS sequence"/>
</dbReference>
<proteinExistence type="predicted"/>
<reference evidence="1" key="2">
    <citation type="submission" date="2020-12" db="EMBL/GenBank/DDBJ databases">
        <authorList>
            <person name="Kanost M."/>
        </authorList>
    </citation>
    <scope>NUCLEOTIDE SEQUENCE</scope>
</reference>
<evidence type="ECO:0000313" key="2">
    <source>
        <dbReference type="Proteomes" id="UP000791440"/>
    </source>
</evidence>
<dbReference type="EMBL" id="JH669102">
    <property type="protein sequence ID" value="KAG6464140.1"/>
    <property type="molecule type" value="Genomic_DNA"/>
</dbReference>
<dbReference type="OrthoDB" id="7464812at2759"/>
<reference evidence="1" key="1">
    <citation type="journal article" date="2016" name="Insect Biochem. Mol. Biol.">
        <title>Multifaceted biological insights from a draft genome sequence of the tobacco hornworm moth, Manduca sexta.</title>
        <authorList>
            <person name="Kanost M.R."/>
            <person name="Arrese E.L."/>
            <person name="Cao X."/>
            <person name="Chen Y.R."/>
            <person name="Chellapilla S."/>
            <person name="Goldsmith M.R."/>
            <person name="Grosse-Wilde E."/>
            <person name="Heckel D.G."/>
            <person name="Herndon N."/>
            <person name="Jiang H."/>
            <person name="Papanicolaou A."/>
            <person name="Qu J."/>
            <person name="Soulages J.L."/>
            <person name="Vogel H."/>
            <person name="Walters J."/>
            <person name="Waterhouse R.M."/>
            <person name="Ahn S.J."/>
            <person name="Almeida F.C."/>
            <person name="An C."/>
            <person name="Aqrawi P."/>
            <person name="Bretschneider A."/>
            <person name="Bryant W.B."/>
            <person name="Bucks S."/>
            <person name="Chao H."/>
            <person name="Chevignon G."/>
            <person name="Christen J.M."/>
            <person name="Clarke D.F."/>
            <person name="Dittmer N.T."/>
            <person name="Ferguson L.C.F."/>
            <person name="Garavelou S."/>
            <person name="Gordon K.H.J."/>
            <person name="Gunaratna R.T."/>
            <person name="Han Y."/>
            <person name="Hauser F."/>
            <person name="He Y."/>
            <person name="Heidel-Fischer H."/>
            <person name="Hirsh A."/>
            <person name="Hu Y."/>
            <person name="Jiang H."/>
            <person name="Kalra D."/>
            <person name="Klinner C."/>
            <person name="Konig C."/>
            <person name="Kovar C."/>
            <person name="Kroll A.R."/>
            <person name="Kuwar S.S."/>
            <person name="Lee S.L."/>
            <person name="Lehman R."/>
            <person name="Li K."/>
            <person name="Li Z."/>
            <person name="Liang H."/>
            <person name="Lovelace S."/>
            <person name="Lu Z."/>
            <person name="Mansfield J.H."/>
            <person name="McCulloch K.J."/>
            <person name="Mathew T."/>
            <person name="Morton B."/>
            <person name="Muzny D.M."/>
            <person name="Neunemann D."/>
            <person name="Ongeri F."/>
            <person name="Pauchet Y."/>
            <person name="Pu L.L."/>
            <person name="Pyrousis I."/>
            <person name="Rao X.J."/>
            <person name="Redding A."/>
            <person name="Roesel C."/>
            <person name="Sanchez-Gracia A."/>
            <person name="Schaack S."/>
            <person name="Shukla A."/>
            <person name="Tetreau G."/>
            <person name="Wang Y."/>
            <person name="Xiong G.H."/>
            <person name="Traut W."/>
            <person name="Walsh T.K."/>
            <person name="Worley K.C."/>
            <person name="Wu D."/>
            <person name="Wu W."/>
            <person name="Wu Y.Q."/>
            <person name="Zhang X."/>
            <person name="Zou Z."/>
            <person name="Zucker H."/>
            <person name="Briscoe A.D."/>
            <person name="Burmester T."/>
            <person name="Clem R.J."/>
            <person name="Feyereisen R."/>
            <person name="Grimmelikhuijzen C.J.P."/>
            <person name="Hamodrakas S.J."/>
            <person name="Hansson B.S."/>
            <person name="Huguet E."/>
            <person name="Jermiin L.S."/>
            <person name="Lan Q."/>
            <person name="Lehman H.K."/>
            <person name="Lorenzen M."/>
            <person name="Merzendorfer H."/>
            <person name="Michalopoulos I."/>
            <person name="Morton D.B."/>
            <person name="Muthukrishnan S."/>
            <person name="Oakeshott J.G."/>
            <person name="Palmer W."/>
            <person name="Park Y."/>
            <person name="Passarelli A.L."/>
            <person name="Rozas J."/>
            <person name="Schwartz L.M."/>
            <person name="Smith W."/>
            <person name="Southgate A."/>
            <person name="Vilcinskas A."/>
            <person name="Vogt R."/>
            <person name="Wang P."/>
            <person name="Werren J."/>
            <person name="Yu X.Q."/>
            <person name="Zhou J.J."/>
            <person name="Brown S.J."/>
            <person name="Scherer S.E."/>
            <person name="Richards S."/>
            <person name="Blissard G.W."/>
        </authorList>
    </citation>
    <scope>NUCLEOTIDE SEQUENCE</scope>
</reference>
<accession>A0A921ZUV8</accession>